<evidence type="ECO:0000256" key="1">
    <source>
        <dbReference type="SAM" id="MobiDB-lite"/>
    </source>
</evidence>
<comment type="caution">
    <text evidence="2">The sequence shown here is derived from an EMBL/GenBank/DDBJ whole genome shotgun (WGS) entry which is preliminary data.</text>
</comment>
<dbReference type="EMBL" id="JAQQAF010000009">
    <property type="protein sequence ID" value="KAJ8460481.1"/>
    <property type="molecule type" value="Genomic_DNA"/>
</dbReference>
<protein>
    <submittedName>
        <fullName evidence="2">Uncharacterized protein</fullName>
    </submittedName>
</protein>
<accession>A0AAV8P0W6</accession>
<keyword evidence="3" id="KW-1185">Reference proteome</keyword>
<feature type="compositionally biased region" description="Polar residues" evidence="1">
    <location>
        <begin position="73"/>
        <end position="88"/>
    </location>
</feature>
<name>A0AAV8P0W6_ENSVE</name>
<evidence type="ECO:0000313" key="2">
    <source>
        <dbReference type="EMBL" id="KAJ8460481.1"/>
    </source>
</evidence>
<evidence type="ECO:0000313" key="3">
    <source>
        <dbReference type="Proteomes" id="UP001222027"/>
    </source>
</evidence>
<reference evidence="2 3" key="1">
    <citation type="submission" date="2022-12" db="EMBL/GenBank/DDBJ databases">
        <title>Chromosome-scale assembly of the Ensete ventricosum genome.</title>
        <authorList>
            <person name="Dussert Y."/>
            <person name="Stocks J."/>
            <person name="Wendawek A."/>
            <person name="Woldeyes F."/>
            <person name="Nichols R.A."/>
            <person name="Borrell J.S."/>
        </authorList>
    </citation>
    <scope>NUCLEOTIDE SEQUENCE [LARGE SCALE GENOMIC DNA]</scope>
    <source>
        <strain evidence="3">cv. Maze</strain>
        <tissue evidence="2">Seeds</tissue>
    </source>
</reference>
<dbReference type="Proteomes" id="UP001222027">
    <property type="component" value="Unassembled WGS sequence"/>
</dbReference>
<sequence length="97" mass="10863">MIRLVTCFHLSEEHEHPSLTGTKEGLNPKGEGRKIVRVLSTGNYTSFLLAKLHECHVPYANFNTVCVTSTPLLSSDNDPMNDPQNFKDSYQRPPGAY</sequence>
<gene>
    <name evidence="2" type="ORF">OPV22_033407</name>
</gene>
<organism evidence="2 3">
    <name type="scientific">Ensete ventricosum</name>
    <name type="common">Abyssinian banana</name>
    <name type="synonym">Musa ensete</name>
    <dbReference type="NCBI Taxonomy" id="4639"/>
    <lineage>
        <taxon>Eukaryota</taxon>
        <taxon>Viridiplantae</taxon>
        <taxon>Streptophyta</taxon>
        <taxon>Embryophyta</taxon>
        <taxon>Tracheophyta</taxon>
        <taxon>Spermatophyta</taxon>
        <taxon>Magnoliopsida</taxon>
        <taxon>Liliopsida</taxon>
        <taxon>Zingiberales</taxon>
        <taxon>Musaceae</taxon>
        <taxon>Ensete</taxon>
    </lineage>
</organism>
<dbReference type="AlphaFoldDB" id="A0AAV8P0W6"/>
<proteinExistence type="predicted"/>
<feature type="region of interest" description="Disordered" evidence="1">
    <location>
        <begin position="73"/>
        <end position="97"/>
    </location>
</feature>